<accession>A0ABQ9XXC3</accession>
<reference evidence="2 3" key="1">
    <citation type="journal article" date="2022" name="bioRxiv">
        <title>Genomics of Preaxostyla Flagellates Illuminates Evolutionary Transitions and the Path Towards Mitochondrial Loss.</title>
        <authorList>
            <person name="Novak L.V.F."/>
            <person name="Treitli S.C."/>
            <person name="Pyrih J."/>
            <person name="Halakuc P."/>
            <person name="Pipaliya S.V."/>
            <person name="Vacek V."/>
            <person name="Brzon O."/>
            <person name="Soukal P."/>
            <person name="Eme L."/>
            <person name="Dacks J.B."/>
            <person name="Karnkowska A."/>
            <person name="Elias M."/>
            <person name="Hampl V."/>
        </authorList>
    </citation>
    <scope>NUCLEOTIDE SEQUENCE [LARGE SCALE GENOMIC DNA]</scope>
    <source>
        <strain evidence="2">NAU3</strain>
        <tissue evidence="2">Gut</tissue>
    </source>
</reference>
<organism evidence="2 3">
    <name type="scientific">Blattamonas nauphoetae</name>
    <dbReference type="NCBI Taxonomy" id="2049346"/>
    <lineage>
        <taxon>Eukaryota</taxon>
        <taxon>Metamonada</taxon>
        <taxon>Preaxostyla</taxon>
        <taxon>Oxymonadida</taxon>
        <taxon>Blattamonas</taxon>
    </lineage>
</organism>
<evidence type="ECO:0000256" key="1">
    <source>
        <dbReference type="SAM" id="MobiDB-lite"/>
    </source>
</evidence>
<proteinExistence type="predicted"/>
<dbReference type="Proteomes" id="UP001281761">
    <property type="component" value="Unassembled WGS sequence"/>
</dbReference>
<sequence length="80" mass="8549">MQKEGRNTDTADTPAYHVVTLAHSMRRCWLATAVTAGDTGIPVESTAPGDVSAGESEGDTHWRCGPSEQHESGASDEHRQ</sequence>
<evidence type="ECO:0000313" key="3">
    <source>
        <dbReference type="Proteomes" id="UP001281761"/>
    </source>
</evidence>
<keyword evidence="3" id="KW-1185">Reference proteome</keyword>
<comment type="caution">
    <text evidence="2">The sequence shown here is derived from an EMBL/GenBank/DDBJ whole genome shotgun (WGS) entry which is preliminary data.</text>
</comment>
<dbReference type="EMBL" id="JARBJD010000059">
    <property type="protein sequence ID" value="KAK2956147.1"/>
    <property type="molecule type" value="Genomic_DNA"/>
</dbReference>
<gene>
    <name evidence="2" type="ORF">BLNAU_8927</name>
</gene>
<protein>
    <submittedName>
        <fullName evidence="2">Uncharacterized protein</fullName>
    </submittedName>
</protein>
<name>A0ABQ9XXC3_9EUKA</name>
<evidence type="ECO:0000313" key="2">
    <source>
        <dbReference type="EMBL" id="KAK2956147.1"/>
    </source>
</evidence>
<feature type="compositionally biased region" description="Basic and acidic residues" evidence="1">
    <location>
        <begin position="58"/>
        <end position="80"/>
    </location>
</feature>
<feature type="region of interest" description="Disordered" evidence="1">
    <location>
        <begin position="35"/>
        <end position="80"/>
    </location>
</feature>